<name>A0ABV4BEN7_9GAMM</name>
<dbReference type="EMBL" id="JBDKXB010000014">
    <property type="protein sequence ID" value="MEY6432989.1"/>
    <property type="molecule type" value="Genomic_DNA"/>
</dbReference>
<organism evidence="1 2">
    <name type="scientific">Thioalkalicoccus limnaeus</name>
    <dbReference type="NCBI Taxonomy" id="120681"/>
    <lineage>
        <taxon>Bacteria</taxon>
        <taxon>Pseudomonadati</taxon>
        <taxon>Pseudomonadota</taxon>
        <taxon>Gammaproteobacteria</taxon>
        <taxon>Chromatiales</taxon>
        <taxon>Chromatiaceae</taxon>
        <taxon>Thioalkalicoccus</taxon>
    </lineage>
</organism>
<gene>
    <name evidence="1" type="ORF">ABC977_11290</name>
</gene>
<keyword evidence="2" id="KW-1185">Reference proteome</keyword>
<evidence type="ECO:0000313" key="1">
    <source>
        <dbReference type="EMBL" id="MEY6432989.1"/>
    </source>
</evidence>
<evidence type="ECO:0008006" key="3">
    <source>
        <dbReference type="Google" id="ProtNLM"/>
    </source>
</evidence>
<reference evidence="1 2" key="1">
    <citation type="submission" date="2024-05" db="EMBL/GenBank/DDBJ databases">
        <title>Genome Sequence and Characterization of the New Strain Purple Sulfur Bacterium of Genus Thioalkalicoccus.</title>
        <authorList>
            <person name="Bryantseva I.A."/>
            <person name="Kyndt J.A."/>
            <person name="Imhoff J.F."/>
        </authorList>
    </citation>
    <scope>NUCLEOTIDE SEQUENCE [LARGE SCALE GENOMIC DNA]</scope>
    <source>
        <strain evidence="1 2">Um2</strain>
    </source>
</reference>
<evidence type="ECO:0000313" key="2">
    <source>
        <dbReference type="Proteomes" id="UP001564408"/>
    </source>
</evidence>
<proteinExistence type="predicted"/>
<dbReference type="Proteomes" id="UP001564408">
    <property type="component" value="Unassembled WGS sequence"/>
</dbReference>
<protein>
    <recommendedName>
        <fullName evidence="3">Crp/Fnr family transcriptional regulator</fullName>
    </recommendedName>
</protein>
<comment type="caution">
    <text evidence="1">The sequence shown here is derived from an EMBL/GenBank/DDBJ whole genome shotgun (WGS) entry which is preliminary data.</text>
</comment>
<sequence>MNPVVAKRDDETRLLGHYRELDASDRSALLAFAAFLVARRADQQLARPPAEPRHEPRPDQETVVAAIKRLSASYYMLDPGVLFGETSALVSAHVLQGRTADDVIVELEQVFERHYAAYRQSHAPTGA</sequence>
<accession>A0ABV4BEN7</accession>
<dbReference type="RefSeq" id="WP_369667375.1">
    <property type="nucleotide sequence ID" value="NZ_JBDKXB010000014.1"/>
</dbReference>